<evidence type="ECO:0000313" key="14">
    <source>
        <dbReference type="EMBL" id="GBG31294.1"/>
    </source>
</evidence>
<gene>
    <name evidence="14" type="ORF">FCC1311_019781</name>
</gene>
<dbReference type="InterPro" id="IPR041667">
    <property type="entry name" value="Cupin_8"/>
</dbReference>
<keyword evidence="6" id="KW-0560">Oxidoreductase</keyword>
<dbReference type="GO" id="GO:0005737">
    <property type="term" value="C:cytoplasm"/>
    <property type="evidence" value="ECO:0007669"/>
    <property type="project" value="TreeGrafter"/>
</dbReference>
<dbReference type="EMBL" id="BEYU01000095">
    <property type="protein sequence ID" value="GBG31294.1"/>
    <property type="molecule type" value="Genomic_DNA"/>
</dbReference>
<evidence type="ECO:0000256" key="9">
    <source>
        <dbReference type="ARBA" id="ARBA00023163"/>
    </source>
</evidence>
<keyword evidence="4" id="KW-0156">Chromatin regulator</keyword>
<comment type="subcellular location">
    <subcellularLocation>
        <location evidence="2">Nucleus</location>
    </subcellularLocation>
</comment>
<dbReference type="InParanoid" id="A0A2R5GTS6"/>
<keyword evidence="8" id="KW-0805">Transcription regulation</keyword>
<comment type="cofactor">
    <cofactor evidence="1">
        <name>Fe(2+)</name>
        <dbReference type="ChEBI" id="CHEBI:29033"/>
    </cofactor>
</comment>
<dbReference type="GO" id="GO:0046872">
    <property type="term" value="F:metal ion binding"/>
    <property type="evidence" value="ECO:0007669"/>
    <property type="project" value="UniProtKB-KW"/>
</dbReference>
<accession>A0A2R5GTS6</accession>
<feature type="region of interest" description="Disordered" evidence="12">
    <location>
        <begin position="1"/>
        <end position="101"/>
    </location>
</feature>
<dbReference type="GO" id="GO:0106140">
    <property type="term" value="F:P-TEFb complex binding"/>
    <property type="evidence" value="ECO:0007669"/>
    <property type="project" value="TreeGrafter"/>
</dbReference>
<evidence type="ECO:0000256" key="7">
    <source>
        <dbReference type="ARBA" id="ARBA00023004"/>
    </source>
</evidence>
<evidence type="ECO:0000313" key="15">
    <source>
        <dbReference type="Proteomes" id="UP000241890"/>
    </source>
</evidence>
<evidence type="ECO:0000256" key="5">
    <source>
        <dbReference type="ARBA" id="ARBA00022964"/>
    </source>
</evidence>
<dbReference type="Pfam" id="PF13621">
    <property type="entry name" value="Cupin_8"/>
    <property type="match status" value="1"/>
</dbReference>
<evidence type="ECO:0000256" key="2">
    <source>
        <dbReference type="ARBA" id="ARBA00004123"/>
    </source>
</evidence>
<dbReference type="InterPro" id="IPR050910">
    <property type="entry name" value="JMJD6_ArgDemeth/LysHydrox"/>
</dbReference>
<keyword evidence="3" id="KW-0479">Metal-binding</keyword>
<feature type="compositionally biased region" description="Low complexity" evidence="12">
    <location>
        <begin position="71"/>
        <end position="89"/>
    </location>
</feature>
<evidence type="ECO:0000256" key="12">
    <source>
        <dbReference type="SAM" id="MobiDB-lite"/>
    </source>
</evidence>
<evidence type="ECO:0000256" key="4">
    <source>
        <dbReference type="ARBA" id="ARBA00022853"/>
    </source>
</evidence>
<dbReference type="SUPFAM" id="SSF51197">
    <property type="entry name" value="Clavaminate synthase-like"/>
    <property type="match status" value="1"/>
</dbReference>
<comment type="similarity">
    <text evidence="11">Belongs to the JMJD6 family.</text>
</comment>
<evidence type="ECO:0000256" key="3">
    <source>
        <dbReference type="ARBA" id="ARBA00022723"/>
    </source>
</evidence>
<keyword evidence="14" id="KW-0489">Methyltransferase</keyword>
<dbReference type="AlphaFoldDB" id="A0A2R5GTS6"/>
<protein>
    <submittedName>
        <fullName evidence="14">Bifunctional arginine demethylase and lysyl-hydroxylase JMJD6</fullName>
    </submittedName>
</protein>
<dbReference type="GO" id="GO:0008168">
    <property type="term" value="F:methyltransferase activity"/>
    <property type="evidence" value="ECO:0007669"/>
    <property type="project" value="UniProtKB-KW"/>
</dbReference>
<dbReference type="OrthoDB" id="424465at2759"/>
<dbReference type="PANTHER" id="PTHR12480">
    <property type="entry name" value="ARGININE DEMETHYLASE AND LYSYL-HYDROXYLASE JMJD"/>
    <property type="match status" value="1"/>
</dbReference>
<feature type="compositionally biased region" description="Basic residues" evidence="12">
    <location>
        <begin position="487"/>
        <end position="512"/>
    </location>
</feature>
<dbReference type="GO" id="GO:0033749">
    <property type="term" value="F:histone H4R3 demethylase activity"/>
    <property type="evidence" value="ECO:0007669"/>
    <property type="project" value="TreeGrafter"/>
</dbReference>
<sequence length="581" mass="65046">MTSTAAGAGQQSAGGATREAAAAKQAGAEAEAERKGALDGGAPKMDARASASVPGGGSEAGSKGSEDQTPRADSPAGARAAATKKGAAAQEDAEPACPSGEDTLLQRSEALWAAFYTDELEGLVGKPFGGRTAKIMRSAKREHRTDMSARGWDKYGHHKRWEKVRATLKERNLDNVRRIHGDCYSLERFRKEFELPAQPCLIHGLADAWPARTEWGLKRLREDFGERKFKCGEDDEGYAIKVKLKHFLRYMNSDNEDGAKLDDSPLYIFDSHFDDDRISKQLLQEYRVPHLFQEDLFRHVGERRRPPYRWILIGSERSGSGVHDDPLGTSAWNTLVRGHKLWTLFPPDVPRSVVKGRSLVDWKNEDDEPVDWNEFILPRILEKGGPELRSKMIQFIQKPGETVFVPSDWWHAVLNLDTTVAVTQNFCSTGNFDRVWRQTRTGRRKMARTWRRTLQLERDDLAKRAYELDKMDNFDLDQEIEAADERRRRRKIAKKEAKKRKRQQQHKQHKLAKKSDPSDGNEADDDQDDNDGSAKDAKSTGSSSGSSDSESADGSGSGSESGSGDESDDNDDNKTKNNNNN</sequence>
<feature type="region of interest" description="Disordered" evidence="12">
    <location>
        <begin position="485"/>
        <end position="581"/>
    </location>
</feature>
<keyword evidence="15" id="KW-1185">Reference proteome</keyword>
<dbReference type="GO" id="GO:0005634">
    <property type="term" value="C:nucleus"/>
    <property type="evidence" value="ECO:0007669"/>
    <property type="project" value="UniProtKB-SubCell"/>
</dbReference>
<keyword evidence="10" id="KW-0539">Nucleus</keyword>
<evidence type="ECO:0000256" key="10">
    <source>
        <dbReference type="ARBA" id="ARBA00023242"/>
    </source>
</evidence>
<dbReference type="Proteomes" id="UP000241890">
    <property type="component" value="Unassembled WGS sequence"/>
</dbReference>
<organism evidence="14 15">
    <name type="scientific">Hondaea fermentalgiana</name>
    <dbReference type="NCBI Taxonomy" id="2315210"/>
    <lineage>
        <taxon>Eukaryota</taxon>
        <taxon>Sar</taxon>
        <taxon>Stramenopiles</taxon>
        <taxon>Bigyra</taxon>
        <taxon>Labyrinthulomycetes</taxon>
        <taxon>Thraustochytrida</taxon>
        <taxon>Thraustochytriidae</taxon>
        <taxon>Hondaea</taxon>
    </lineage>
</organism>
<feature type="compositionally biased region" description="Acidic residues" evidence="12">
    <location>
        <begin position="519"/>
        <end position="531"/>
    </location>
</feature>
<comment type="caution">
    <text evidence="14">The sequence shown here is derived from an EMBL/GenBank/DDBJ whole genome shotgun (WGS) entry which is preliminary data.</text>
</comment>
<dbReference type="Gene3D" id="2.60.120.650">
    <property type="entry name" value="Cupin"/>
    <property type="match status" value="1"/>
</dbReference>
<keyword evidence="9" id="KW-0804">Transcription</keyword>
<feature type="compositionally biased region" description="Low complexity" evidence="12">
    <location>
        <begin position="1"/>
        <end position="29"/>
    </location>
</feature>
<dbReference type="PROSITE" id="PS51184">
    <property type="entry name" value="JMJC"/>
    <property type="match status" value="1"/>
</dbReference>
<keyword evidence="14" id="KW-0808">Transferase</keyword>
<evidence type="ECO:0000256" key="1">
    <source>
        <dbReference type="ARBA" id="ARBA00001954"/>
    </source>
</evidence>
<evidence type="ECO:0000256" key="8">
    <source>
        <dbReference type="ARBA" id="ARBA00023015"/>
    </source>
</evidence>
<evidence type="ECO:0000259" key="13">
    <source>
        <dbReference type="PROSITE" id="PS51184"/>
    </source>
</evidence>
<name>A0A2R5GTS6_9STRA</name>
<dbReference type="PANTHER" id="PTHR12480:SF32">
    <property type="entry name" value="BIFUNCTIONAL ARGININE DEMETHYLASE AND LYSYL-HYDROXYLASE JMJD6"/>
    <property type="match status" value="1"/>
</dbReference>
<keyword evidence="7" id="KW-0408">Iron</keyword>
<dbReference type="GO" id="GO:0032259">
    <property type="term" value="P:methylation"/>
    <property type="evidence" value="ECO:0007669"/>
    <property type="project" value="UniProtKB-KW"/>
</dbReference>
<evidence type="ECO:0000256" key="11">
    <source>
        <dbReference type="ARBA" id="ARBA00038068"/>
    </source>
</evidence>
<dbReference type="Gene3D" id="1.20.1280.270">
    <property type="match status" value="1"/>
</dbReference>
<evidence type="ECO:0000256" key="6">
    <source>
        <dbReference type="ARBA" id="ARBA00023002"/>
    </source>
</evidence>
<keyword evidence="5" id="KW-0223">Dioxygenase</keyword>
<proteinExistence type="inferred from homology"/>
<feature type="domain" description="JmjC" evidence="13">
    <location>
        <begin position="277"/>
        <end position="443"/>
    </location>
</feature>
<feature type="compositionally biased region" description="Low complexity" evidence="12">
    <location>
        <begin position="539"/>
        <end position="554"/>
    </location>
</feature>
<reference evidence="14 15" key="1">
    <citation type="submission" date="2017-12" db="EMBL/GenBank/DDBJ databases">
        <title>Sequencing, de novo assembly and annotation of complete genome of a new Thraustochytrid species, strain FCC1311.</title>
        <authorList>
            <person name="Sedici K."/>
            <person name="Godart F."/>
            <person name="Aiese Cigliano R."/>
            <person name="Sanseverino W."/>
            <person name="Barakat M."/>
            <person name="Ortet P."/>
            <person name="Marechal E."/>
            <person name="Cagnac O."/>
            <person name="Amato A."/>
        </authorList>
    </citation>
    <scope>NUCLEOTIDE SEQUENCE [LARGE SCALE GENOMIC DNA]</scope>
</reference>
<dbReference type="InterPro" id="IPR003347">
    <property type="entry name" value="JmjC_dom"/>
</dbReference>
<dbReference type="SMART" id="SM00558">
    <property type="entry name" value="JmjC"/>
    <property type="match status" value="1"/>
</dbReference>